<dbReference type="Proteomes" id="UP001162164">
    <property type="component" value="Unassembled WGS sequence"/>
</dbReference>
<feature type="region of interest" description="Disordered" evidence="1">
    <location>
        <begin position="1"/>
        <end position="27"/>
    </location>
</feature>
<sequence length="290" mass="32634">MAEEEAPAEDAPAPEEPPPPPQSKKFTQDPLHTEFLYYSAALRILGPTLSNEADRAVIIPWVRKLFRPEYHSSKLREKRNRYLTFLSTSLLLDEAINIFRQPPPNGAIPELEVLQQDPIPAAEWEMDRTWQDTLAGLPDDFQMLECCVHGNVILDQEFQLFLYIAKPYAYLITNGNDRTRVAAWLQMLCSIHGNTCCSGMKAIRNDYMMALLGYLQDLRSVGPFADLPSWKTLKPLAEAAKDSSENQPIIDPTGSEANEFLLEQPMPDDGAFCYIALTGEMIATNLNTQA</sequence>
<evidence type="ECO:0000256" key="1">
    <source>
        <dbReference type="SAM" id="MobiDB-lite"/>
    </source>
</evidence>
<reference evidence="3" key="1">
    <citation type="journal article" date="2023" name="Insect Mol. Biol.">
        <title>Genome sequencing provides insights into the evolution of gene families encoding plant cell wall-degrading enzymes in longhorned beetles.</title>
        <authorList>
            <person name="Shin N.R."/>
            <person name="Okamura Y."/>
            <person name="Kirsch R."/>
            <person name="Pauchet Y."/>
        </authorList>
    </citation>
    <scope>NUCLEOTIDE SEQUENCE</scope>
    <source>
        <strain evidence="3">MMC_N1</strain>
    </source>
</reference>
<proteinExistence type="predicted"/>
<keyword evidence="4" id="KW-1185">Reference proteome</keyword>
<feature type="domain" description="DUF4485" evidence="2">
    <location>
        <begin position="154"/>
        <end position="238"/>
    </location>
</feature>
<feature type="domain" description="DUF4485" evidence="2">
    <location>
        <begin position="31"/>
        <end position="112"/>
    </location>
</feature>
<accession>A0ABQ9JZB7</accession>
<evidence type="ECO:0000313" key="3">
    <source>
        <dbReference type="EMBL" id="KAJ8982703.1"/>
    </source>
</evidence>
<dbReference type="EMBL" id="JAPWTJ010000111">
    <property type="protein sequence ID" value="KAJ8982703.1"/>
    <property type="molecule type" value="Genomic_DNA"/>
</dbReference>
<evidence type="ECO:0000259" key="2">
    <source>
        <dbReference type="Pfam" id="PF14846"/>
    </source>
</evidence>
<gene>
    <name evidence="3" type="ORF">NQ317_004510</name>
</gene>
<name>A0ABQ9JZB7_9CUCU</name>
<protein>
    <recommendedName>
        <fullName evidence="2">DUF4485 domain-containing protein</fullName>
    </recommendedName>
</protein>
<comment type="caution">
    <text evidence="3">The sequence shown here is derived from an EMBL/GenBank/DDBJ whole genome shotgun (WGS) entry which is preliminary data.</text>
</comment>
<evidence type="ECO:0000313" key="4">
    <source>
        <dbReference type="Proteomes" id="UP001162164"/>
    </source>
</evidence>
<dbReference type="InterPro" id="IPR027831">
    <property type="entry name" value="DUF4485"/>
</dbReference>
<organism evidence="3 4">
    <name type="scientific">Molorchus minor</name>
    <dbReference type="NCBI Taxonomy" id="1323400"/>
    <lineage>
        <taxon>Eukaryota</taxon>
        <taxon>Metazoa</taxon>
        <taxon>Ecdysozoa</taxon>
        <taxon>Arthropoda</taxon>
        <taxon>Hexapoda</taxon>
        <taxon>Insecta</taxon>
        <taxon>Pterygota</taxon>
        <taxon>Neoptera</taxon>
        <taxon>Endopterygota</taxon>
        <taxon>Coleoptera</taxon>
        <taxon>Polyphaga</taxon>
        <taxon>Cucujiformia</taxon>
        <taxon>Chrysomeloidea</taxon>
        <taxon>Cerambycidae</taxon>
        <taxon>Lamiinae</taxon>
        <taxon>Monochamini</taxon>
        <taxon>Molorchus</taxon>
    </lineage>
</organism>
<dbReference type="Pfam" id="PF14846">
    <property type="entry name" value="DUF4485"/>
    <property type="match status" value="2"/>
</dbReference>